<evidence type="ECO:0000313" key="4">
    <source>
        <dbReference type="EMBL" id="CAI9919170.1"/>
    </source>
</evidence>
<dbReference type="InterPro" id="IPR036222">
    <property type="entry name" value="CAP_N_sf"/>
</dbReference>
<dbReference type="InterPro" id="IPR013992">
    <property type="entry name" value="Adenylate_cyclase-assoc_CAP_N"/>
</dbReference>
<dbReference type="GO" id="GO:0008179">
    <property type="term" value="F:adenylate cyclase binding"/>
    <property type="evidence" value="ECO:0007669"/>
    <property type="project" value="TreeGrafter"/>
</dbReference>
<name>A0AA86NHA3_9EUKA</name>
<sequence>MTDLTQLASLVQRLEAAVSKLESGSGSASSGPSNHPITSMIIEVADSLSALVTLSAKIGPETVKMVENYQKNLKAFAKIAAWPFKFSAVPPEVLKSSLAPLIKKFPLPPRGKQDNTFKALEAAADFFLMMGEAVPFDFLKEQSGTVEYFNNRVRLATDIECGKEWAALLTKANKSFIDAVEQYYKSDRLRFTGKAAYAPESDVTEVKAEVKPEPKVEAAPVKAAVAAPVKKAPKKEYNAVRKCHFLENIENETVEITADLGQSVQVFNCKNLTLCVNNKSNMISITKCENCTIALDTNISQIDVIQCKKVSVQVKKVAPTFNIEASETIKLYLSNASLNAEILVFKSAEIVVVEFEDENEKKWAVPTHFVTKFVNGKMHTEVVDNGNE</sequence>
<proteinExistence type="inferred from homology"/>
<reference evidence="4" key="1">
    <citation type="submission" date="2023-06" db="EMBL/GenBank/DDBJ databases">
        <authorList>
            <person name="Kurt Z."/>
        </authorList>
    </citation>
    <scope>NUCLEOTIDE SEQUENCE</scope>
</reference>
<dbReference type="SUPFAM" id="SSF69340">
    <property type="entry name" value="C-terminal domain of adenylylcyclase associated protein"/>
    <property type="match status" value="1"/>
</dbReference>
<accession>A0AA86NHA3</accession>
<dbReference type="EMBL" id="CAXDID020000008">
    <property type="protein sequence ID" value="CAL5977598.1"/>
    <property type="molecule type" value="Genomic_DNA"/>
</dbReference>
<dbReference type="InterPro" id="IPR036223">
    <property type="entry name" value="CAP_C_sf"/>
</dbReference>
<dbReference type="Pfam" id="PF08603">
    <property type="entry name" value="CAP_C"/>
    <property type="match status" value="1"/>
</dbReference>
<dbReference type="InterPro" id="IPR006599">
    <property type="entry name" value="CARP_motif"/>
</dbReference>
<dbReference type="EMBL" id="CATOUU010000171">
    <property type="protein sequence ID" value="CAI9919170.1"/>
    <property type="molecule type" value="Genomic_DNA"/>
</dbReference>
<evidence type="ECO:0000313" key="5">
    <source>
        <dbReference type="EMBL" id="CAL5977598.1"/>
    </source>
</evidence>
<dbReference type="GO" id="GO:0005737">
    <property type="term" value="C:cytoplasm"/>
    <property type="evidence" value="ECO:0007669"/>
    <property type="project" value="TreeGrafter"/>
</dbReference>
<comment type="caution">
    <text evidence="4">The sequence shown here is derived from an EMBL/GenBank/DDBJ whole genome shotgun (WGS) entry which is preliminary data.</text>
</comment>
<dbReference type="InterPro" id="IPR017901">
    <property type="entry name" value="C-CAP_CF_C-like"/>
</dbReference>
<dbReference type="GO" id="GO:0019933">
    <property type="term" value="P:cAMP-mediated signaling"/>
    <property type="evidence" value="ECO:0007669"/>
    <property type="project" value="TreeGrafter"/>
</dbReference>
<feature type="domain" description="C-CAP/cofactor C-like" evidence="3">
    <location>
        <begin position="228"/>
        <end position="363"/>
    </location>
</feature>
<dbReference type="InterPro" id="IPR001837">
    <property type="entry name" value="Adenylate_cyclase-assoc_CAP"/>
</dbReference>
<evidence type="ECO:0000259" key="3">
    <source>
        <dbReference type="PROSITE" id="PS51329"/>
    </source>
</evidence>
<comment type="similarity">
    <text evidence="1 2">Belongs to the CAP family.</text>
</comment>
<dbReference type="SUPFAM" id="SSF101278">
    <property type="entry name" value="N-terminal domain of adenylylcyclase associated protein, CAP"/>
    <property type="match status" value="1"/>
</dbReference>
<keyword evidence="6" id="KW-1185">Reference proteome</keyword>
<evidence type="ECO:0000256" key="2">
    <source>
        <dbReference type="RuleBase" id="RU000647"/>
    </source>
</evidence>
<dbReference type="GO" id="GO:0007015">
    <property type="term" value="P:actin filament organization"/>
    <property type="evidence" value="ECO:0007669"/>
    <property type="project" value="TreeGrafter"/>
</dbReference>
<dbReference type="AlphaFoldDB" id="A0AA86NHA3"/>
<gene>
    <name evidence="5" type="ORF">HINF_LOCUS4379</name>
    <name evidence="4" type="ORF">HINF_LOCUS6815</name>
</gene>
<dbReference type="Proteomes" id="UP001642409">
    <property type="component" value="Unassembled WGS sequence"/>
</dbReference>
<dbReference type="PANTHER" id="PTHR10652">
    <property type="entry name" value="ADENYLYL CYCLASE-ASSOCIATED PROTEIN"/>
    <property type="match status" value="1"/>
</dbReference>
<dbReference type="InterPro" id="IPR016098">
    <property type="entry name" value="CAP/MinC_C"/>
</dbReference>
<protein>
    <recommendedName>
        <fullName evidence="2">Adenylyl cyclase-associated protein</fullName>
    </recommendedName>
</protein>
<dbReference type="Pfam" id="PF01213">
    <property type="entry name" value="CAP_N-CM"/>
    <property type="match status" value="1"/>
</dbReference>
<dbReference type="PROSITE" id="PS51329">
    <property type="entry name" value="C_CAP_COFACTOR_C"/>
    <property type="match status" value="1"/>
</dbReference>
<dbReference type="InterPro" id="IPR013912">
    <property type="entry name" value="Adenylate_cyclase-assoc_CAP_C"/>
</dbReference>
<evidence type="ECO:0000313" key="6">
    <source>
        <dbReference type="Proteomes" id="UP001642409"/>
    </source>
</evidence>
<reference evidence="5 6" key="2">
    <citation type="submission" date="2024-07" db="EMBL/GenBank/DDBJ databases">
        <authorList>
            <person name="Akdeniz Z."/>
        </authorList>
    </citation>
    <scope>NUCLEOTIDE SEQUENCE [LARGE SCALE GENOMIC DNA]</scope>
</reference>
<dbReference type="GO" id="GO:0003779">
    <property type="term" value="F:actin binding"/>
    <property type="evidence" value="ECO:0007669"/>
    <property type="project" value="InterPro"/>
</dbReference>
<dbReference type="Gene3D" id="2.160.20.70">
    <property type="match status" value="1"/>
</dbReference>
<dbReference type="SMART" id="SM00673">
    <property type="entry name" value="CARP"/>
    <property type="match status" value="2"/>
</dbReference>
<dbReference type="PANTHER" id="PTHR10652:SF0">
    <property type="entry name" value="ADENYLYL CYCLASE-ASSOCIATED PROTEIN"/>
    <property type="match status" value="1"/>
</dbReference>
<organism evidence="4">
    <name type="scientific">Hexamita inflata</name>
    <dbReference type="NCBI Taxonomy" id="28002"/>
    <lineage>
        <taxon>Eukaryota</taxon>
        <taxon>Metamonada</taxon>
        <taxon>Diplomonadida</taxon>
        <taxon>Hexamitidae</taxon>
        <taxon>Hexamitinae</taxon>
        <taxon>Hexamita</taxon>
    </lineage>
</organism>
<evidence type="ECO:0000256" key="1">
    <source>
        <dbReference type="ARBA" id="ARBA00007659"/>
    </source>
</evidence>